<sequence length="28" mass="3252">MILLGTSRLHCLKNLSIHQARLQVLHQK</sequence>
<name>A0A0A8YGP7_ARUDO</name>
<protein>
    <submittedName>
        <fullName evidence="1">Uncharacterized protein</fullName>
    </submittedName>
</protein>
<dbReference type="AlphaFoldDB" id="A0A0A8YGP7"/>
<dbReference type="EMBL" id="GBRH01272902">
    <property type="protein sequence ID" value="JAD24993.1"/>
    <property type="molecule type" value="Transcribed_RNA"/>
</dbReference>
<proteinExistence type="predicted"/>
<accession>A0A0A8YGP7</accession>
<reference evidence="1" key="2">
    <citation type="journal article" date="2015" name="Data Brief">
        <title>Shoot transcriptome of the giant reed, Arundo donax.</title>
        <authorList>
            <person name="Barrero R.A."/>
            <person name="Guerrero F.D."/>
            <person name="Moolhuijzen P."/>
            <person name="Goolsby J.A."/>
            <person name="Tidwell J."/>
            <person name="Bellgard S.E."/>
            <person name="Bellgard M.I."/>
        </authorList>
    </citation>
    <scope>NUCLEOTIDE SEQUENCE</scope>
    <source>
        <tissue evidence="1">Shoot tissue taken approximately 20 cm above the soil surface</tissue>
    </source>
</reference>
<evidence type="ECO:0000313" key="1">
    <source>
        <dbReference type="EMBL" id="JAD24993.1"/>
    </source>
</evidence>
<reference evidence="1" key="1">
    <citation type="submission" date="2014-09" db="EMBL/GenBank/DDBJ databases">
        <authorList>
            <person name="Magalhaes I.L.F."/>
            <person name="Oliveira U."/>
            <person name="Santos F.R."/>
            <person name="Vidigal T.H.D.A."/>
            <person name="Brescovit A.D."/>
            <person name="Santos A.J."/>
        </authorList>
    </citation>
    <scope>NUCLEOTIDE SEQUENCE</scope>
    <source>
        <tissue evidence="1">Shoot tissue taken approximately 20 cm above the soil surface</tissue>
    </source>
</reference>
<organism evidence="1">
    <name type="scientific">Arundo donax</name>
    <name type="common">Giant reed</name>
    <name type="synonym">Donax arundinaceus</name>
    <dbReference type="NCBI Taxonomy" id="35708"/>
    <lineage>
        <taxon>Eukaryota</taxon>
        <taxon>Viridiplantae</taxon>
        <taxon>Streptophyta</taxon>
        <taxon>Embryophyta</taxon>
        <taxon>Tracheophyta</taxon>
        <taxon>Spermatophyta</taxon>
        <taxon>Magnoliopsida</taxon>
        <taxon>Liliopsida</taxon>
        <taxon>Poales</taxon>
        <taxon>Poaceae</taxon>
        <taxon>PACMAD clade</taxon>
        <taxon>Arundinoideae</taxon>
        <taxon>Arundineae</taxon>
        <taxon>Arundo</taxon>
    </lineage>
</organism>